<evidence type="ECO:0000256" key="5">
    <source>
        <dbReference type="ARBA" id="ARBA00037569"/>
    </source>
</evidence>
<dbReference type="FunFam" id="3.40.50.150:FF:000005">
    <property type="entry name" value="Ribosomal RNA large subunit methyltransferase E"/>
    <property type="match status" value="1"/>
</dbReference>
<evidence type="ECO:0000313" key="14">
    <source>
        <dbReference type="EMBL" id="NDY94539.1"/>
    </source>
</evidence>
<keyword evidence="4 11" id="KW-0949">S-adenosyl-L-methionine</keyword>
<accession>A0A845VB52</accession>
<name>A0A845VB52_9GAMM</name>
<feature type="binding site" evidence="11">
    <location>
        <position position="81"/>
    </location>
    <ligand>
        <name>S-adenosyl-L-methionine</name>
        <dbReference type="ChEBI" id="CHEBI:59789"/>
    </ligand>
</feature>
<evidence type="ECO:0000256" key="3">
    <source>
        <dbReference type="ARBA" id="ARBA00022679"/>
    </source>
</evidence>
<evidence type="ECO:0000256" key="12">
    <source>
        <dbReference type="PIRSR" id="PIRSR005461-1"/>
    </source>
</evidence>
<comment type="subcellular location">
    <subcellularLocation>
        <location evidence="11">Cytoplasm</location>
    </subcellularLocation>
</comment>
<dbReference type="InterPro" id="IPR029063">
    <property type="entry name" value="SAM-dependent_MTases_sf"/>
</dbReference>
<evidence type="ECO:0000256" key="2">
    <source>
        <dbReference type="ARBA" id="ARBA00022603"/>
    </source>
</evidence>
<feature type="domain" description="Ribosomal RNA methyltransferase FtsJ" evidence="13">
    <location>
        <begin position="29"/>
        <end position="204"/>
    </location>
</feature>
<dbReference type="PANTHER" id="PTHR10920:SF18">
    <property type="entry name" value="RRNA METHYLTRANSFERASE 2, MITOCHONDRIAL"/>
    <property type="match status" value="1"/>
</dbReference>
<evidence type="ECO:0000256" key="9">
    <source>
        <dbReference type="ARBA" id="ARBA00042745"/>
    </source>
</evidence>
<dbReference type="EMBL" id="JAAGSC010000031">
    <property type="protein sequence ID" value="NDY94539.1"/>
    <property type="molecule type" value="Genomic_DNA"/>
</dbReference>
<evidence type="ECO:0000256" key="8">
    <source>
        <dbReference type="ARBA" id="ARBA00041995"/>
    </source>
</evidence>
<feature type="binding site" evidence="11">
    <location>
        <position position="97"/>
    </location>
    <ligand>
        <name>S-adenosyl-L-methionine</name>
        <dbReference type="ChEBI" id="CHEBI:59789"/>
    </ligand>
</feature>
<evidence type="ECO:0000256" key="11">
    <source>
        <dbReference type="HAMAP-Rule" id="MF_01547"/>
    </source>
</evidence>
<feature type="binding site" evidence="11">
    <location>
        <position position="122"/>
    </location>
    <ligand>
        <name>S-adenosyl-L-methionine</name>
        <dbReference type="ChEBI" id="CHEBI:59789"/>
    </ligand>
</feature>
<evidence type="ECO:0000256" key="10">
    <source>
        <dbReference type="ARBA" id="ARBA00048970"/>
    </source>
</evidence>
<dbReference type="GO" id="GO:0005737">
    <property type="term" value="C:cytoplasm"/>
    <property type="evidence" value="ECO:0007669"/>
    <property type="project" value="UniProtKB-SubCell"/>
</dbReference>
<keyword evidence="1 11" id="KW-0698">rRNA processing</keyword>
<dbReference type="HAMAP" id="MF_01547">
    <property type="entry name" value="RNA_methyltr_E"/>
    <property type="match status" value="1"/>
</dbReference>
<dbReference type="GO" id="GO:0008650">
    <property type="term" value="F:rRNA (uridine-2'-O-)-methyltransferase activity"/>
    <property type="evidence" value="ECO:0007669"/>
    <property type="project" value="UniProtKB-UniRule"/>
</dbReference>
<organism evidence="14 15">
    <name type="scientific">Wenzhouxiangella limi</name>
    <dbReference type="NCBI Taxonomy" id="2707351"/>
    <lineage>
        <taxon>Bacteria</taxon>
        <taxon>Pseudomonadati</taxon>
        <taxon>Pseudomonadota</taxon>
        <taxon>Gammaproteobacteria</taxon>
        <taxon>Chromatiales</taxon>
        <taxon>Wenzhouxiangellaceae</taxon>
        <taxon>Wenzhouxiangella</taxon>
    </lineage>
</organism>
<comment type="function">
    <text evidence="5 11">Specifically methylates the uridine in position 2552 of 23S rRNA at the 2'-O position of the ribose in the fully assembled 50S ribosomal subunit.</text>
</comment>
<feature type="binding site" evidence="11">
    <location>
        <position position="61"/>
    </location>
    <ligand>
        <name>S-adenosyl-L-methionine</name>
        <dbReference type="ChEBI" id="CHEBI:59789"/>
    </ligand>
</feature>
<feature type="binding site" evidence="11">
    <location>
        <position position="63"/>
    </location>
    <ligand>
        <name>S-adenosyl-L-methionine</name>
        <dbReference type="ChEBI" id="CHEBI:59789"/>
    </ligand>
</feature>
<evidence type="ECO:0000259" key="13">
    <source>
        <dbReference type="Pfam" id="PF01728"/>
    </source>
</evidence>
<gene>
    <name evidence="11" type="primary">rlmE</name>
    <name evidence="11" type="synonym">ftsJ</name>
    <name evidence="11" type="synonym">rrmJ</name>
    <name evidence="14" type="ORF">G3I74_02175</name>
</gene>
<evidence type="ECO:0000313" key="15">
    <source>
        <dbReference type="Proteomes" id="UP000484885"/>
    </source>
</evidence>
<reference evidence="14 15" key="1">
    <citation type="submission" date="2020-02" db="EMBL/GenBank/DDBJ databases">
        <authorList>
            <person name="Zhang X.-Y."/>
        </authorList>
    </citation>
    <scope>NUCLEOTIDE SEQUENCE [LARGE SCALE GENOMIC DNA]</scope>
    <source>
        <strain evidence="14 15">C33</strain>
    </source>
</reference>
<evidence type="ECO:0000256" key="6">
    <source>
        <dbReference type="ARBA" id="ARBA00038861"/>
    </source>
</evidence>
<dbReference type="InterPro" id="IPR015507">
    <property type="entry name" value="rRNA-MeTfrase_E"/>
</dbReference>
<dbReference type="Gene3D" id="3.40.50.150">
    <property type="entry name" value="Vaccinia Virus protein VP39"/>
    <property type="match status" value="1"/>
</dbReference>
<protein>
    <recommendedName>
        <fullName evidence="7 11">Ribosomal RNA large subunit methyltransferase E</fullName>
        <ecNumber evidence="6 11">2.1.1.166</ecNumber>
    </recommendedName>
    <alternativeName>
        <fullName evidence="9 11">23S rRNA Um2552 methyltransferase</fullName>
    </alternativeName>
    <alternativeName>
        <fullName evidence="8 11">rRNA (uridine-2'-O-)-methyltransferase</fullName>
    </alternativeName>
</protein>
<dbReference type="PANTHER" id="PTHR10920">
    <property type="entry name" value="RIBOSOMAL RNA METHYLTRANSFERASE"/>
    <property type="match status" value="1"/>
</dbReference>
<dbReference type="InterPro" id="IPR002877">
    <property type="entry name" value="RNA_MeTrfase_FtsJ_dom"/>
</dbReference>
<dbReference type="Proteomes" id="UP000484885">
    <property type="component" value="Unassembled WGS sequence"/>
</dbReference>
<dbReference type="AlphaFoldDB" id="A0A845VB52"/>
<proteinExistence type="inferred from homology"/>
<evidence type="ECO:0000256" key="1">
    <source>
        <dbReference type="ARBA" id="ARBA00022552"/>
    </source>
</evidence>
<keyword evidence="3 11" id="KW-0808">Transferase</keyword>
<comment type="similarity">
    <text evidence="11">Belongs to the class I-like SAM-binding methyltransferase superfamily. RNA methyltransferase RlmE family.</text>
</comment>
<dbReference type="SUPFAM" id="SSF53335">
    <property type="entry name" value="S-adenosyl-L-methionine-dependent methyltransferases"/>
    <property type="match status" value="1"/>
</dbReference>
<keyword evidence="15" id="KW-1185">Reference proteome</keyword>
<dbReference type="InterPro" id="IPR050082">
    <property type="entry name" value="RNA_methyltr_RlmE"/>
</dbReference>
<dbReference type="EC" id="2.1.1.166" evidence="6 11"/>
<dbReference type="RefSeq" id="WP_164210263.1">
    <property type="nucleotide sequence ID" value="NZ_JAAGSC010000031.1"/>
</dbReference>
<sequence length="206" mass="22440">MKEAASVSKAWKNRQQNDPYVRRAREEGYRARAAYKLLELDEKDGLLRGARVVVDLGAAPGSWSQVARRVLGDGASVIALDLLPMEPLPGVTFLEGDFREDAVLAELESRLEGRKVDLVLSDMAPNLSGIGPADQARSIDLAELALAFARDWLDPSGHCAVKVFQGAGFDELLTDFRRTFSTVKVRKPAASRAESREVYLVGAGLA</sequence>
<keyword evidence="2 11" id="KW-0489">Methyltransferase</keyword>
<feature type="active site" description="Proton acceptor" evidence="11 12">
    <location>
        <position position="162"/>
    </location>
</feature>
<dbReference type="PIRSF" id="PIRSF005461">
    <property type="entry name" value="23S_rRNA_mtase"/>
    <property type="match status" value="1"/>
</dbReference>
<evidence type="ECO:0000256" key="7">
    <source>
        <dbReference type="ARBA" id="ARBA00041129"/>
    </source>
</evidence>
<dbReference type="Pfam" id="PF01728">
    <property type="entry name" value="FtsJ"/>
    <property type="match status" value="1"/>
</dbReference>
<comment type="caution">
    <text evidence="14">The sequence shown here is derived from an EMBL/GenBank/DDBJ whole genome shotgun (WGS) entry which is preliminary data.</text>
</comment>
<keyword evidence="11" id="KW-0963">Cytoplasm</keyword>
<comment type="catalytic activity">
    <reaction evidence="10 11">
        <text>uridine(2552) in 23S rRNA + S-adenosyl-L-methionine = 2'-O-methyluridine(2552) in 23S rRNA + S-adenosyl-L-homocysteine + H(+)</text>
        <dbReference type="Rhea" id="RHEA:42720"/>
        <dbReference type="Rhea" id="RHEA-COMP:10202"/>
        <dbReference type="Rhea" id="RHEA-COMP:10203"/>
        <dbReference type="ChEBI" id="CHEBI:15378"/>
        <dbReference type="ChEBI" id="CHEBI:57856"/>
        <dbReference type="ChEBI" id="CHEBI:59789"/>
        <dbReference type="ChEBI" id="CHEBI:65315"/>
        <dbReference type="ChEBI" id="CHEBI:74478"/>
        <dbReference type="EC" id="2.1.1.166"/>
    </reaction>
</comment>
<evidence type="ECO:0000256" key="4">
    <source>
        <dbReference type="ARBA" id="ARBA00022691"/>
    </source>
</evidence>